<dbReference type="AlphaFoldDB" id="A0A5N6UWA8"/>
<dbReference type="Gene3D" id="3.50.50.60">
    <property type="entry name" value="FAD/NAD(P)-binding domain"/>
    <property type="match status" value="1"/>
</dbReference>
<organism evidence="2 3">
    <name type="scientific">Aspergillus tamarii</name>
    <dbReference type="NCBI Taxonomy" id="41984"/>
    <lineage>
        <taxon>Eukaryota</taxon>
        <taxon>Fungi</taxon>
        <taxon>Dikarya</taxon>
        <taxon>Ascomycota</taxon>
        <taxon>Pezizomycotina</taxon>
        <taxon>Eurotiomycetes</taxon>
        <taxon>Eurotiomycetidae</taxon>
        <taxon>Eurotiales</taxon>
        <taxon>Aspergillaceae</taxon>
        <taxon>Aspergillus</taxon>
        <taxon>Aspergillus subgen. Circumdati</taxon>
    </lineage>
</organism>
<evidence type="ECO:0008006" key="4">
    <source>
        <dbReference type="Google" id="ProtNLM"/>
    </source>
</evidence>
<reference evidence="2 3" key="1">
    <citation type="submission" date="2019-04" db="EMBL/GenBank/DDBJ databases">
        <title>Friends and foes A comparative genomics study of 23 Aspergillus species from section Flavi.</title>
        <authorList>
            <consortium name="DOE Joint Genome Institute"/>
            <person name="Kjaerbolling I."/>
            <person name="Vesth T."/>
            <person name="Frisvad J.C."/>
            <person name="Nybo J.L."/>
            <person name="Theobald S."/>
            <person name="Kildgaard S."/>
            <person name="Isbrandt T."/>
            <person name="Kuo A."/>
            <person name="Sato A."/>
            <person name="Lyhne E.K."/>
            <person name="Kogle M.E."/>
            <person name="Wiebenga A."/>
            <person name="Kun R.S."/>
            <person name="Lubbers R.J."/>
            <person name="Makela M.R."/>
            <person name="Barry K."/>
            <person name="Chovatia M."/>
            <person name="Clum A."/>
            <person name="Daum C."/>
            <person name="Haridas S."/>
            <person name="He G."/>
            <person name="LaButti K."/>
            <person name="Lipzen A."/>
            <person name="Mondo S."/>
            <person name="Riley R."/>
            <person name="Salamov A."/>
            <person name="Simmons B.A."/>
            <person name="Magnuson J.K."/>
            <person name="Henrissat B."/>
            <person name="Mortensen U.H."/>
            <person name="Larsen T.O."/>
            <person name="Devries R.P."/>
            <person name="Grigoriev I.V."/>
            <person name="Machida M."/>
            <person name="Baker S.E."/>
            <person name="Andersen M.R."/>
        </authorList>
    </citation>
    <scope>NUCLEOTIDE SEQUENCE [LARGE SCALE GENOMIC DNA]</scope>
    <source>
        <strain evidence="2 3">CBS 117626</strain>
    </source>
</reference>
<keyword evidence="1" id="KW-0472">Membrane</keyword>
<accession>A0A5N6UWA8</accession>
<keyword evidence="1" id="KW-1133">Transmembrane helix</keyword>
<dbReference type="Proteomes" id="UP000326950">
    <property type="component" value="Unassembled WGS sequence"/>
</dbReference>
<dbReference type="EMBL" id="ML738623">
    <property type="protein sequence ID" value="KAE8162945.1"/>
    <property type="molecule type" value="Genomic_DNA"/>
</dbReference>
<gene>
    <name evidence="2" type="ORF">BDV40DRAFT_300007</name>
</gene>
<dbReference type="SUPFAM" id="SSF51905">
    <property type="entry name" value="FAD/NAD(P)-binding domain"/>
    <property type="match status" value="1"/>
</dbReference>
<feature type="transmembrane region" description="Helical" evidence="1">
    <location>
        <begin position="34"/>
        <end position="58"/>
    </location>
</feature>
<sequence>MTPYNVLVIGGGPAGQSMSTGLACQLYGAVVFDFWFSTVFSATVASSVVVLLPGFWLLTPTGGLETMAPFYSTFVPSVFAAGDCISFVKIVATAKSSGELVAGGLFGQLQGELYPAEQQ</sequence>
<keyword evidence="1" id="KW-0812">Transmembrane</keyword>
<keyword evidence="3" id="KW-1185">Reference proteome</keyword>
<protein>
    <recommendedName>
        <fullName evidence="4">FAD/NAD(P)-binding domain-containing protein</fullName>
    </recommendedName>
</protein>
<dbReference type="OrthoDB" id="10260355at2759"/>
<proteinExistence type="predicted"/>
<evidence type="ECO:0000256" key="1">
    <source>
        <dbReference type="SAM" id="Phobius"/>
    </source>
</evidence>
<name>A0A5N6UWA8_ASPTM</name>
<evidence type="ECO:0000313" key="3">
    <source>
        <dbReference type="Proteomes" id="UP000326950"/>
    </source>
</evidence>
<dbReference type="InterPro" id="IPR036188">
    <property type="entry name" value="FAD/NAD-bd_sf"/>
</dbReference>
<evidence type="ECO:0000313" key="2">
    <source>
        <dbReference type="EMBL" id="KAE8162945.1"/>
    </source>
</evidence>